<dbReference type="Pfam" id="PF08797">
    <property type="entry name" value="HIRAN"/>
    <property type="match status" value="1"/>
</dbReference>
<dbReference type="GO" id="GO:0016818">
    <property type="term" value="F:hydrolase activity, acting on acid anhydrides, in phosphorus-containing anhydrides"/>
    <property type="evidence" value="ECO:0007669"/>
    <property type="project" value="InterPro"/>
</dbReference>
<evidence type="ECO:0000259" key="3">
    <source>
        <dbReference type="SMART" id="SM00910"/>
    </source>
</evidence>
<protein>
    <submittedName>
        <fullName evidence="4">HIRAN domain-containing protein</fullName>
    </submittedName>
</protein>
<name>A0AAU8LUZ4_9BACT</name>
<proteinExistence type="predicted"/>
<evidence type="ECO:0000256" key="2">
    <source>
        <dbReference type="ARBA" id="ARBA00022801"/>
    </source>
</evidence>
<dbReference type="KEGG" id="eaj:Q3M24_20870"/>
<sequence>MKSLFIAWQDPETRLWYTVGRLTREDGVYRFVYTQGAEATPRFSCLGRMTDLNAEYFSEDLFPLFRNRLLYASRPEYPDYVRWLDMENQNDDPLLLLGRSGGKRATDSLCVFPEPEPDAEGKYSVYFFSHGLRYLDRINLEGIARLQAGDILRLKREDHNEADRFALVLETDEKLKVGYCPRYLNKELRRVQDVTTLRLIVEKVNPEAPLHFRLLCRTSFTLPQGMDLFTSEEYQPLSKVLLAA</sequence>
<gene>
    <name evidence="4" type="ORF">Q3M24_20870</name>
</gene>
<reference evidence="4" key="1">
    <citation type="journal article" date="2024" name="Syst. Appl. Microbiol.">
        <title>First single-strain enrichments of Electrothrix cable bacteria, description of E. aestuarii sp. nov. and E. rattekaaiensis sp. nov., and proposal of a cable bacteria taxonomy following the rules of the SeqCode.</title>
        <authorList>
            <person name="Plum-Jensen L.E."/>
            <person name="Schramm A."/>
            <person name="Marshall I.P.G."/>
        </authorList>
    </citation>
    <scope>NUCLEOTIDE SEQUENCE</scope>
    <source>
        <strain evidence="4">Rat1</strain>
    </source>
</reference>
<organism evidence="4">
    <name type="scientific">Candidatus Electrothrix aestuarii</name>
    <dbReference type="NCBI Taxonomy" id="3062594"/>
    <lineage>
        <taxon>Bacteria</taxon>
        <taxon>Pseudomonadati</taxon>
        <taxon>Thermodesulfobacteriota</taxon>
        <taxon>Desulfobulbia</taxon>
        <taxon>Desulfobulbales</taxon>
        <taxon>Desulfobulbaceae</taxon>
        <taxon>Candidatus Electrothrix</taxon>
    </lineage>
</organism>
<feature type="domain" description="HIRAN" evidence="3">
    <location>
        <begin position="122"/>
        <end position="222"/>
    </location>
</feature>
<dbReference type="GO" id="GO:0008270">
    <property type="term" value="F:zinc ion binding"/>
    <property type="evidence" value="ECO:0007669"/>
    <property type="project" value="InterPro"/>
</dbReference>
<accession>A0AAU8LUZ4</accession>
<evidence type="ECO:0000256" key="1">
    <source>
        <dbReference type="ARBA" id="ARBA00022723"/>
    </source>
</evidence>
<dbReference type="AlphaFoldDB" id="A0AAU8LUZ4"/>
<dbReference type="InterPro" id="IPR014905">
    <property type="entry name" value="HIRAN"/>
</dbReference>
<dbReference type="EMBL" id="CP159373">
    <property type="protein sequence ID" value="XCN72713.1"/>
    <property type="molecule type" value="Genomic_DNA"/>
</dbReference>
<dbReference type="GO" id="GO:0003676">
    <property type="term" value="F:nucleic acid binding"/>
    <property type="evidence" value="ECO:0007669"/>
    <property type="project" value="InterPro"/>
</dbReference>
<dbReference type="Gene3D" id="3.30.70.2330">
    <property type="match status" value="1"/>
</dbReference>
<evidence type="ECO:0000313" key="4">
    <source>
        <dbReference type="EMBL" id="XCN72713.1"/>
    </source>
</evidence>
<keyword evidence="2" id="KW-0378">Hydrolase</keyword>
<reference evidence="4" key="2">
    <citation type="submission" date="2024-06" db="EMBL/GenBank/DDBJ databases">
        <authorList>
            <person name="Plum-Jensen L.E."/>
            <person name="Schramm A."/>
            <person name="Marshall I.P.G."/>
        </authorList>
    </citation>
    <scope>NUCLEOTIDE SEQUENCE</scope>
    <source>
        <strain evidence="4">Rat1</strain>
    </source>
</reference>
<dbReference type="SMART" id="SM00910">
    <property type="entry name" value="HIRAN"/>
    <property type="match status" value="1"/>
</dbReference>
<keyword evidence="1" id="KW-0479">Metal-binding</keyword>